<dbReference type="Proteomes" id="UP000005824">
    <property type="component" value="Unassembled WGS sequence"/>
</dbReference>
<proteinExistence type="predicted"/>
<gene>
    <name evidence="1" type="ORF">CfE428DRAFT_1685</name>
</gene>
<dbReference type="RefSeq" id="WP_006979011.1">
    <property type="nucleotide sequence ID" value="NZ_ABVL01000004.1"/>
</dbReference>
<reference evidence="1 2" key="1">
    <citation type="journal article" date="2011" name="J. Bacteriol.">
        <title>Genome sequence of Chthoniobacter flavus Ellin428, an aerobic heterotrophic soil bacterium.</title>
        <authorList>
            <person name="Kant R."/>
            <person name="van Passel M.W."/>
            <person name="Palva A."/>
            <person name="Lucas S."/>
            <person name="Lapidus A."/>
            <person name="Glavina Del Rio T."/>
            <person name="Dalin E."/>
            <person name="Tice H."/>
            <person name="Bruce D."/>
            <person name="Goodwin L."/>
            <person name="Pitluck S."/>
            <person name="Larimer F.W."/>
            <person name="Land M.L."/>
            <person name="Hauser L."/>
            <person name="Sangwan P."/>
            <person name="de Vos W.M."/>
            <person name="Janssen P.H."/>
            <person name="Smidt H."/>
        </authorList>
    </citation>
    <scope>NUCLEOTIDE SEQUENCE [LARGE SCALE GENOMIC DNA]</scope>
    <source>
        <strain evidence="1 2">Ellin428</strain>
    </source>
</reference>
<comment type="caution">
    <text evidence="1">The sequence shown here is derived from an EMBL/GenBank/DDBJ whole genome shotgun (WGS) entry which is preliminary data.</text>
</comment>
<dbReference type="AlphaFoldDB" id="B4CYE7"/>
<name>B4CYE7_9BACT</name>
<dbReference type="InParanoid" id="B4CYE7"/>
<accession>B4CYE7</accession>
<dbReference type="STRING" id="497964.CfE428DRAFT_1685"/>
<keyword evidence="2" id="KW-1185">Reference proteome</keyword>
<evidence type="ECO:0000313" key="2">
    <source>
        <dbReference type="Proteomes" id="UP000005824"/>
    </source>
</evidence>
<organism evidence="1 2">
    <name type="scientific">Chthoniobacter flavus Ellin428</name>
    <dbReference type="NCBI Taxonomy" id="497964"/>
    <lineage>
        <taxon>Bacteria</taxon>
        <taxon>Pseudomonadati</taxon>
        <taxon>Verrucomicrobiota</taxon>
        <taxon>Spartobacteria</taxon>
        <taxon>Chthoniobacterales</taxon>
        <taxon>Chthoniobacteraceae</taxon>
        <taxon>Chthoniobacter</taxon>
    </lineage>
</organism>
<dbReference type="EMBL" id="ABVL01000004">
    <property type="protein sequence ID" value="EDY20488.1"/>
    <property type="molecule type" value="Genomic_DNA"/>
</dbReference>
<sequence length="224" mass="25526">MLQLALDRLHARGHDTKPTLSYLVHYPKARLNRTLRTLKLTPKEKALKAEAIQQHETQMLSRRRFLAHARDTEDFHLPMAPEAKHPHHPVAAGDIARGALQLRLKLLKPALSFRDAKLHVVLETLLEGSLRWTLKMPSKSAKARIHCAVTGKPVRWASVRITGRHATISLPAMNAVPLTRIFVKLEKRPLFFDIAGWREIAVDEARRPKLHFHRHTSAHPHAAE</sequence>
<evidence type="ECO:0000313" key="1">
    <source>
        <dbReference type="EMBL" id="EDY20488.1"/>
    </source>
</evidence>
<protein>
    <submittedName>
        <fullName evidence="1">Uncharacterized protein</fullName>
    </submittedName>
</protein>